<comment type="catalytic activity">
    <reaction evidence="9">
        <text>L-seryl-[protein] + ATP = O-phospho-L-seryl-[protein] + ADP + H(+)</text>
        <dbReference type="Rhea" id="RHEA:17989"/>
        <dbReference type="Rhea" id="RHEA-COMP:9863"/>
        <dbReference type="Rhea" id="RHEA-COMP:11604"/>
        <dbReference type="ChEBI" id="CHEBI:15378"/>
        <dbReference type="ChEBI" id="CHEBI:29999"/>
        <dbReference type="ChEBI" id="CHEBI:30616"/>
        <dbReference type="ChEBI" id="CHEBI:83421"/>
        <dbReference type="ChEBI" id="CHEBI:456216"/>
        <dbReference type="EC" id="2.7.11.1"/>
    </reaction>
</comment>
<dbReference type="PROSITE" id="PS50026">
    <property type="entry name" value="EGF_3"/>
    <property type="match status" value="1"/>
</dbReference>
<dbReference type="InterPro" id="IPR036426">
    <property type="entry name" value="Bulb-type_lectin_dom_sf"/>
</dbReference>
<dbReference type="SMART" id="SM00473">
    <property type="entry name" value="PAN_AP"/>
    <property type="match status" value="1"/>
</dbReference>
<evidence type="ECO:0000256" key="1">
    <source>
        <dbReference type="ARBA" id="ARBA00004167"/>
    </source>
</evidence>
<dbReference type="SUPFAM" id="SSF56112">
    <property type="entry name" value="Protein kinase-like (PK-like)"/>
    <property type="match status" value="1"/>
</dbReference>
<dbReference type="GO" id="GO:0004674">
    <property type="term" value="F:protein serine/threonine kinase activity"/>
    <property type="evidence" value="ECO:0007669"/>
    <property type="project" value="UniProtKB-EC"/>
</dbReference>
<comment type="catalytic activity">
    <reaction evidence="8">
        <text>L-threonyl-[protein] + ATP = O-phospho-L-threonyl-[protein] + ADP + H(+)</text>
        <dbReference type="Rhea" id="RHEA:46608"/>
        <dbReference type="Rhea" id="RHEA-COMP:11060"/>
        <dbReference type="Rhea" id="RHEA-COMP:11605"/>
        <dbReference type="ChEBI" id="CHEBI:15378"/>
        <dbReference type="ChEBI" id="CHEBI:30013"/>
        <dbReference type="ChEBI" id="CHEBI:30616"/>
        <dbReference type="ChEBI" id="CHEBI:61977"/>
        <dbReference type="ChEBI" id="CHEBI:456216"/>
        <dbReference type="EC" id="2.7.11.1"/>
    </reaction>
</comment>
<feature type="domain" description="Apple" evidence="14">
    <location>
        <begin position="352"/>
        <end position="435"/>
    </location>
</feature>
<keyword evidence="6 11" id="KW-0472">Membrane</keyword>
<keyword evidence="7" id="KW-1015">Disulfide bond</keyword>
<dbReference type="InterPro" id="IPR000742">
    <property type="entry name" value="EGF"/>
</dbReference>
<dbReference type="InterPro" id="IPR000858">
    <property type="entry name" value="S_locus_glycoprot_dom"/>
</dbReference>
<evidence type="ECO:0000256" key="10">
    <source>
        <dbReference type="PROSITE-ProRule" id="PRU00076"/>
    </source>
</evidence>
<dbReference type="GO" id="GO:0048544">
    <property type="term" value="P:recognition of pollen"/>
    <property type="evidence" value="ECO:0007669"/>
    <property type="project" value="InterPro"/>
</dbReference>
<dbReference type="Pfam" id="PF11883">
    <property type="entry name" value="DUF3403"/>
    <property type="match status" value="1"/>
</dbReference>
<dbReference type="InterPro" id="IPR021820">
    <property type="entry name" value="S-locus_recpt_kinase_C"/>
</dbReference>
<dbReference type="PANTHER" id="PTHR32444">
    <property type="entry name" value="BULB-TYPE LECTIN DOMAIN-CONTAINING PROTEIN"/>
    <property type="match status" value="1"/>
</dbReference>
<feature type="domain" description="EGF-like" evidence="12">
    <location>
        <begin position="297"/>
        <end position="333"/>
    </location>
</feature>
<dbReference type="FunFam" id="2.90.10.10:FF:000004">
    <property type="entry name" value="G-type lectin S-receptor-like serine/threonine-protein kinase"/>
    <property type="match status" value="1"/>
</dbReference>
<dbReference type="PROSITE" id="PS50927">
    <property type="entry name" value="BULB_LECTIN"/>
    <property type="match status" value="1"/>
</dbReference>
<dbReference type="Pfam" id="PF08276">
    <property type="entry name" value="PAN_2"/>
    <property type="match status" value="1"/>
</dbReference>
<evidence type="ECO:0000256" key="8">
    <source>
        <dbReference type="ARBA" id="ARBA00047899"/>
    </source>
</evidence>
<comment type="caution">
    <text evidence="15">The sequence shown here is derived from an EMBL/GenBank/DDBJ whole genome shotgun (WGS) entry which is preliminary data.</text>
</comment>
<evidence type="ECO:0000256" key="4">
    <source>
        <dbReference type="ARBA" id="ARBA00022729"/>
    </source>
</evidence>
<dbReference type="InterPro" id="IPR001480">
    <property type="entry name" value="Bulb-type_lectin_dom"/>
</dbReference>
<dbReference type="OrthoDB" id="785331at2759"/>
<evidence type="ECO:0000313" key="15">
    <source>
        <dbReference type="EMBL" id="KAF8402218.1"/>
    </source>
</evidence>
<organism evidence="15 16">
    <name type="scientific">Tetracentron sinense</name>
    <name type="common">Spur-leaf</name>
    <dbReference type="NCBI Taxonomy" id="13715"/>
    <lineage>
        <taxon>Eukaryota</taxon>
        <taxon>Viridiplantae</taxon>
        <taxon>Streptophyta</taxon>
        <taxon>Embryophyta</taxon>
        <taxon>Tracheophyta</taxon>
        <taxon>Spermatophyta</taxon>
        <taxon>Magnoliopsida</taxon>
        <taxon>Trochodendrales</taxon>
        <taxon>Trochodendraceae</taxon>
        <taxon>Tetracentron</taxon>
    </lineage>
</organism>
<evidence type="ECO:0000256" key="3">
    <source>
        <dbReference type="ARBA" id="ARBA00022692"/>
    </source>
</evidence>
<dbReference type="Gene3D" id="1.10.510.10">
    <property type="entry name" value="Transferase(Phosphotransferase) domain 1"/>
    <property type="match status" value="1"/>
</dbReference>
<dbReference type="FunFam" id="1.10.510.10:FF:001270">
    <property type="entry name" value="Uncharacterized protein"/>
    <property type="match status" value="1"/>
</dbReference>
<dbReference type="AlphaFoldDB" id="A0A834ZBR4"/>
<dbReference type="OMA" id="YTWIPTN"/>
<evidence type="ECO:0000256" key="7">
    <source>
        <dbReference type="ARBA" id="ARBA00023157"/>
    </source>
</evidence>
<dbReference type="Pfam" id="PF00954">
    <property type="entry name" value="S_locus_glycop"/>
    <property type="match status" value="1"/>
</dbReference>
<dbReference type="GO" id="GO:0016020">
    <property type="term" value="C:membrane"/>
    <property type="evidence" value="ECO:0007669"/>
    <property type="project" value="UniProtKB-SubCell"/>
</dbReference>
<feature type="domain" description="Bulb-type lectin" evidence="13">
    <location>
        <begin position="37"/>
        <end position="158"/>
    </location>
</feature>
<name>A0A834ZBR4_TETSI</name>
<dbReference type="CDD" id="cd00028">
    <property type="entry name" value="B_lectin"/>
    <property type="match status" value="1"/>
</dbReference>
<dbReference type="EC" id="2.7.11.1" evidence="2"/>
<evidence type="ECO:0000256" key="11">
    <source>
        <dbReference type="SAM" id="Phobius"/>
    </source>
</evidence>
<keyword evidence="5 11" id="KW-1133">Transmembrane helix</keyword>
<evidence type="ECO:0000259" key="14">
    <source>
        <dbReference type="PROSITE" id="PS50948"/>
    </source>
</evidence>
<dbReference type="InterPro" id="IPR003609">
    <property type="entry name" value="Pan_app"/>
</dbReference>
<dbReference type="InterPro" id="IPR001245">
    <property type="entry name" value="Ser-Thr/Tyr_kinase_cat_dom"/>
</dbReference>
<protein>
    <recommendedName>
        <fullName evidence="2">non-specific serine/threonine protein kinase</fullName>
        <ecNumber evidence="2">2.7.11.1</ecNumber>
    </recommendedName>
</protein>
<dbReference type="SUPFAM" id="SSF51110">
    <property type="entry name" value="alpha-D-mannose-specific plant lectins"/>
    <property type="match status" value="1"/>
</dbReference>
<dbReference type="Gene3D" id="2.90.10.10">
    <property type="entry name" value="Bulb-type lectin domain"/>
    <property type="match status" value="1"/>
</dbReference>
<feature type="transmembrane region" description="Helical" evidence="11">
    <location>
        <begin position="447"/>
        <end position="469"/>
    </location>
</feature>
<evidence type="ECO:0000259" key="13">
    <source>
        <dbReference type="PROSITE" id="PS50927"/>
    </source>
</evidence>
<dbReference type="Proteomes" id="UP000655225">
    <property type="component" value="Unassembled WGS sequence"/>
</dbReference>
<evidence type="ECO:0000256" key="9">
    <source>
        <dbReference type="ARBA" id="ARBA00048679"/>
    </source>
</evidence>
<accession>A0A834ZBR4</accession>
<keyword evidence="16" id="KW-1185">Reference proteome</keyword>
<evidence type="ECO:0000256" key="6">
    <source>
        <dbReference type="ARBA" id="ARBA00023136"/>
    </source>
</evidence>
<proteinExistence type="predicted"/>
<dbReference type="EMBL" id="JABCRI010000008">
    <property type="protein sequence ID" value="KAF8402218.1"/>
    <property type="molecule type" value="Genomic_DNA"/>
</dbReference>
<dbReference type="Pfam" id="PF07714">
    <property type="entry name" value="PK_Tyr_Ser-Thr"/>
    <property type="match status" value="1"/>
</dbReference>
<sequence>MLEKLLSETMRKLIMLQSSIIFSSILLLFLSDISIAVDTITPNQTLRDGERLVSSRGTFELGFFSPGNSKNRYVGIWYKQITNQTVVWVANRDNPLTNSSGILRIGDKGNLILVNKSAGSVIWSSNQSKADNPVAQILDTGNLVIREANDENPNNYLWQSFDHPTDTLLPGMKLGWNLKTGMNRYLTSWKSEDDPSTGVYSFRIEAHGFPEAFLWNQRHKQFRTGPWNGLRFGGIPQMKPNYIFNFNFTSNQEEVYYSFSLKNESLVSRFMVNQTGQLQRTTWLETSRAWNIFWYLPKDQCDNYNVCGAYGICDINASPVCKCIKGFEPKKPEDWYFRVWSGGCIKKSELDCHKGYGFLRLKEMKLPETSRSFADNSMSLKDCEVLCRNNCACTAYANSDVTGGGTGCVIWTTALMDLRQFTENGDGQDVYVRVAASDLDSYKNKRVMVIVIVTVCVAVLLFGLSVCFIRKRKTMLSIWKRNIEERDTEERGIKEKSQDPLLFDVAIQGTRNYSDENKKDDLEFGYMSPEYAMDGLFSVKSDVFSFGVLVLEIISGKKNKGFYSPDNQLNLLGHVWRLWREGKAVRLLDSSMADSFPTHDVLRCIQVGLLCVQERAEDRPTISSVILMLSSENAILPIPKKPGFCLGTIPIETESSSSKQESCTVNQVTVTILEAR</sequence>
<keyword evidence="4" id="KW-0732">Signal</keyword>
<comment type="subcellular location">
    <subcellularLocation>
        <location evidence="1">Membrane</location>
        <topology evidence="1">Single-pass membrane protein</topology>
    </subcellularLocation>
</comment>
<dbReference type="CDD" id="cd01098">
    <property type="entry name" value="PAN_AP_plant"/>
    <property type="match status" value="1"/>
</dbReference>
<dbReference type="PANTHER" id="PTHR32444:SF89">
    <property type="entry name" value="S GLYCOPROTEIN"/>
    <property type="match status" value="1"/>
</dbReference>
<gene>
    <name evidence="15" type="ORF">HHK36_013170</name>
</gene>
<dbReference type="SMART" id="SM00108">
    <property type="entry name" value="B_lectin"/>
    <property type="match status" value="1"/>
</dbReference>
<comment type="caution">
    <text evidence="10">Lacks conserved residue(s) required for the propagation of feature annotation.</text>
</comment>
<dbReference type="PROSITE" id="PS50948">
    <property type="entry name" value="PAN"/>
    <property type="match status" value="1"/>
</dbReference>
<reference evidence="15 16" key="1">
    <citation type="submission" date="2020-04" db="EMBL/GenBank/DDBJ databases">
        <title>Plant Genome Project.</title>
        <authorList>
            <person name="Zhang R.-G."/>
        </authorList>
    </citation>
    <scope>NUCLEOTIDE SEQUENCE [LARGE SCALE GENOMIC DNA]</scope>
    <source>
        <strain evidence="15">YNK0</strain>
        <tissue evidence="15">Leaf</tissue>
    </source>
</reference>
<dbReference type="InterPro" id="IPR011009">
    <property type="entry name" value="Kinase-like_dom_sf"/>
</dbReference>
<keyword evidence="10" id="KW-0245">EGF-like domain</keyword>
<keyword evidence="3 11" id="KW-0812">Transmembrane</keyword>
<evidence type="ECO:0000259" key="12">
    <source>
        <dbReference type="PROSITE" id="PS50026"/>
    </source>
</evidence>
<evidence type="ECO:0000313" key="16">
    <source>
        <dbReference type="Proteomes" id="UP000655225"/>
    </source>
</evidence>
<evidence type="ECO:0000256" key="2">
    <source>
        <dbReference type="ARBA" id="ARBA00012513"/>
    </source>
</evidence>
<evidence type="ECO:0000256" key="5">
    <source>
        <dbReference type="ARBA" id="ARBA00022989"/>
    </source>
</evidence>
<dbReference type="Pfam" id="PF01453">
    <property type="entry name" value="B_lectin"/>
    <property type="match status" value="1"/>
</dbReference>